<organism evidence="1 2">
    <name type="scientific">Datura stramonium</name>
    <name type="common">Jimsonweed</name>
    <name type="synonym">Common thornapple</name>
    <dbReference type="NCBI Taxonomy" id="4076"/>
    <lineage>
        <taxon>Eukaryota</taxon>
        <taxon>Viridiplantae</taxon>
        <taxon>Streptophyta</taxon>
        <taxon>Embryophyta</taxon>
        <taxon>Tracheophyta</taxon>
        <taxon>Spermatophyta</taxon>
        <taxon>Magnoliopsida</taxon>
        <taxon>eudicotyledons</taxon>
        <taxon>Gunneridae</taxon>
        <taxon>Pentapetalae</taxon>
        <taxon>asterids</taxon>
        <taxon>lamiids</taxon>
        <taxon>Solanales</taxon>
        <taxon>Solanaceae</taxon>
        <taxon>Solanoideae</taxon>
        <taxon>Datureae</taxon>
        <taxon>Datura</taxon>
    </lineage>
</organism>
<name>A0ABS8S8W3_DATST</name>
<gene>
    <name evidence="1" type="ORF">HAX54_027655</name>
</gene>
<evidence type="ECO:0000313" key="1">
    <source>
        <dbReference type="EMBL" id="MCD7455280.1"/>
    </source>
</evidence>
<keyword evidence="2" id="KW-1185">Reference proteome</keyword>
<evidence type="ECO:0000313" key="2">
    <source>
        <dbReference type="Proteomes" id="UP000823775"/>
    </source>
</evidence>
<sequence length="144" mass="15781">MNNCDHMKGGEVYIYLSIFATVLYDVRSCVIDEVLKKSADDAYQYMWYTDTTLATPFLGVGCGRFQLVSGDLAMLTCELMRKCEMLVIMKYNKGGIGRSMLTGGVNSPVCVLVNEFCCSKVCLAAADTLQREVDCHSGSAAAKK</sequence>
<protein>
    <submittedName>
        <fullName evidence="1">Uncharacterized protein</fullName>
    </submittedName>
</protein>
<dbReference type="Proteomes" id="UP000823775">
    <property type="component" value="Unassembled WGS sequence"/>
</dbReference>
<comment type="caution">
    <text evidence="1">The sequence shown here is derived from an EMBL/GenBank/DDBJ whole genome shotgun (WGS) entry which is preliminary data.</text>
</comment>
<reference evidence="1 2" key="1">
    <citation type="journal article" date="2021" name="BMC Genomics">
        <title>Datura genome reveals duplications of psychoactive alkaloid biosynthetic genes and high mutation rate following tissue culture.</title>
        <authorList>
            <person name="Rajewski A."/>
            <person name="Carter-House D."/>
            <person name="Stajich J."/>
            <person name="Litt A."/>
        </authorList>
    </citation>
    <scope>NUCLEOTIDE SEQUENCE [LARGE SCALE GENOMIC DNA]</scope>
    <source>
        <strain evidence="1">AR-01</strain>
    </source>
</reference>
<dbReference type="EMBL" id="JACEIK010000337">
    <property type="protein sequence ID" value="MCD7455280.1"/>
    <property type="molecule type" value="Genomic_DNA"/>
</dbReference>
<accession>A0ABS8S8W3</accession>
<proteinExistence type="predicted"/>